<keyword evidence="8 11" id="KW-1133">Transmembrane helix</keyword>
<evidence type="ECO:0000256" key="7">
    <source>
        <dbReference type="ARBA" id="ARBA00022840"/>
    </source>
</evidence>
<feature type="transmembrane region" description="Helical" evidence="11">
    <location>
        <begin position="271"/>
        <end position="295"/>
    </location>
</feature>
<feature type="transmembrane region" description="Helical" evidence="11">
    <location>
        <begin position="212"/>
        <end position="232"/>
    </location>
</feature>
<reference evidence="14" key="2">
    <citation type="submission" date="2021-08" db="EMBL/GenBank/DDBJ databases">
        <authorList>
            <person name="Gostincar C."/>
            <person name="Sun X."/>
            <person name="Song Z."/>
            <person name="Gunde-Cimerman N."/>
        </authorList>
    </citation>
    <scope>NUCLEOTIDE SEQUENCE</scope>
    <source>
        <strain evidence="14">EXF-8016</strain>
    </source>
</reference>
<gene>
    <name evidence="14" type="ORF">KCV03_g6289</name>
</gene>
<dbReference type="GO" id="GO:0016787">
    <property type="term" value="F:hydrolase activity"/>
    <property type="evidence" value="ECO:0007669"/>
    <property type="project" value="UniProtKB-KW"/>
</dbReference>
<dbReference type="GO" id="GO:0004386">
    <property type="term" value="F:helicase activity"/>
    <property type="evidence" value="ECO:0007669"/>
    <property type="project" value="UniProtKB-KW"/>
</dbReference>
<keyword evidence="7" id="KW-0067">ATP-binding</keyword>
<dbReference type="Proteomes" id="UP000767238">
    <property type="component" value="Unassembled WGS sequence"/>
</dbReference>
<dbReference type="PANTHER" id="PTHR45626">
    <property type="entry name" value="TRANSCRIPTION TERMINATION FACTOR 2-RELATED"/>
    <property type="match status" value="1"/>
</dbReference>
<evidence type="ECO:0000256" key="11">
    <source>
        <dbReference type="SAM" id="Phobius"/>
    </source>
</evidence>
<dbReference type="Pfam" id="PF00271">
    <property type="entry name" value="Helicase_C"/>
    <property type="match status" value="1"/>
</dbReference>
<evidence type="ECO:0000256" key="1">
    <source>
        <dbReference type="ARBA" id="ARBA00004141"/>
    </source>
</evidence>
<dbReference type="GO" id="GO:0003676">
    <property type="term" value="F:nucleic acid binding"/>
    <property type="evidence" value="ECO:0007669"/>
    <property type="project" value="InterPro"/>
</dbReference>
<feature type="compositionally biased region" description="Low complexity" evidence="10">
    <location>
        <begin position="81"/>
        <end position="93"/>
    </location>
</feature>
<keyword evidence="9 11" id="KW-0472">Membrane</keyword>
<feature type="compositionally biased region" description="Basic and acidic residues" evidence="10">
    <location>
        <begin position="57"/>
        <end position="67"/>
    </location>
</feature>
<protein>
    <submittedName>
        <fullName evidence="14">Calcium/proton exchanger</fullName>
    </submittedName>
</protein>
<dbReference type="InterPro" id="IPR014001">
    <property type="entry name" value="Helicase_ATP-bd"/>
</dbReference>
<evidence type="ECO:0000256" key="5">
    <source>
        <dbReference type="ARBA" id="ARBA00022801"/>
    </source>
</evidence>
<feature type="transmembrane region" description="Helical" evidence="11">
    <location>
        <begin position="468"/>
        <end position="491"/>
    </location>
</feature>
<dbReference type="GO" id="GO:0016020">
    <property type="term" value="C:membrane"/>
    <property type="evidence" value="ECO:0007669"/>
    <property type="project" value="UniProtKB-SubCell"/>
</dbReference>
<evidence type="ECO:0000259" key="13">
    <source>
        <dbReference type="PROSITE" id="PS51194"/>
    </source>
</evidence>
<feature type="domain" description="Helicase ATP-binding" evidence="12">
    <location>
        <begin position="897"/>
        <end position="1100"/>
    </location>
</feature>
<feature type="compositionally biased region" description="Polar residues" evidence="10">
    <location>
        <begin position="643"/>
        <end position="666"/>
    </location>
</feature>
<dbReference type="GO" id="GO:0006281">
    <property type="term" value="P:DNA repair"/>
    <property type="evidence" value="ECO:0007669"/>
    <property type="project" value="TreeGrafter"/>
</dbReference>
<comment type="subcellular location">
    <subcellularLocation>
        <location evidence="1">Membrane</location>
        <topology evidence="1">Multi-pass membrane protein</topology>
    </subcellularLocation>
</comment>
<keyword evidence="5" id="KW-0378">Hydrolase</keyword>
<feature type="transmembrane region" description="Helical" evidence="11">
    <location>
        <begin position="182"/>
        <end position="206"/>
    </location>
</feature>
<feature type="transmembrane region" description="Helical" evidence="11">
    <location>
        <begin position="498"/>
        <end position="524"/>
    </location>
</feature>
<evidence type="ECO:0000256" key="8">
    <source>
        <dbReference type="ARBA" id="ARBA00022989"/>
    </source>
</evidence>
<evidence type="ECO:0000313" key="15">
    <source>
        <dbReference type="Proteomes" id="UP000767238"/>
    </source>
</evidence>
<dbReference type="CDD" id="cd18008">
    <property type="entry name" value="DEXDc_SHPRH-like"/>
    <property type="match status" value="1"/>
</dbReference>
<dbReference type="Gene3D" id="3.40.50.10810">
    <property type="entry name" value="Tandem AAA-ATPase domain"/>
    <property type="match status" value="1"/>
</dbReference>
<feature type="compositionally biased region" description="Basic and acidic residues" evidence="10">
    <location>
        <begin position="148"/>
        <end position="168"/>
    </location>
</feature>
<evidence type="ECO:0000259" key="12">
    <source>
        <dbReference type="PROSITE" id="PS51192"/>
    </source>
</evidence>
<dbReference type="InterPro" id="IPR049730">
    <property type="entry name" value="SNF2/RAD54-like_C"/>
</dbReference>
<dbReference type="SUPFAM" id="SSF52540">
    <property type="entry name" value="P-loop containing nucleoside triphosphate hydrolases"/>
    <property type="match status" value="3"/>
</dbReference>
<dbReference type="Gene3D" id="3.40.50.300">
    <property type="entry name" value="P-loop containing nucleotide triphosphate hydrolases"/>
    <property type="match status" value="2"/>
</dbReference>
<name>A0A9P8GE33_AURME</name>
<evidence type="ECO:0000256" key="10">
    <source>
        <dbReference type="SAM" id="MobiDB-lite"/>
    </source>
</evidence>
<feature type="transmembrane region" description="Helical" evidence="11">
    <location>
        <begin position="427"/>
        <end position="448"/>
    </location>
</feature>
<feature type="region of interest" description="Disordered" evidence="10">
    <location>
        <begin position="40"/>
        <end position="174"/>
    </location>
</feature>
<dbReference type="InterPro" id="IPR004798">
    <property type="entry name" value="CAX-like"/>
</dbReference>
<comment type="similarity">
    <text evidence="2">Belongs to the Ca(2+):cation antiporter (CaCA) (TC 2.A.19) family.</text>
</comment>
<dbReference type="GO" id="GO:0005524">
    <property type="term" value="F:ATP binding"/>
    <property type="evidence" value="ECO:0007669"/>
    <property type="project" value="UniProtKB-KW"/>
</dbReference>
<dbReference type="GO" id="GO:0008094">
    <property type="term" value="F:ATP-dependent activity, acting on DNA"/>
    <property type="evidence" value="ECO:0007669"/>
    <property type="project" value="TreeGrafter"/>
</dbReference>
<evidence type="ECO:0000313" key="14">
    <source>
        <dbReference type="EMBL" id="KAH0218778.1"/>
    </source>
</evidence>
<feature type="transmembrane region" description="Helical" evidence="11">
    <location>
        <begin position="307"/>
        <end position="330"/>
    </location>
</feature>
<dbReference type="InterPro" id="IPR004837">
    <property type="entry name" value="NaCa_Exmemb"/>
</dbReference>
<evidence type="ECO:0000256" key="9">
    <source>
        <dbReference type="ARBA" id="ARBA00023136"/>
    </source>
</evidence>
<feature type="compositionally biased region" description="Basic and acidic residues" evidence="10">
    <location>
        <begin position="104"/>
        <end position="119"/>
    </location>
</feature>
<feature type="transmembrane region" description="Helical" evidence="11">
    <location>
        <begin position="244"/>
        <end position="265"/>
    </location>
</feature>
<dbReference type="Pfam" id="PF01699">
    <property type="entry name" value="Na_Ca_ex"/>
    <property type="match status" value="2"/>
</dbReference>
<dbReference type="PROSITE" id="PS51194">
    <property type="entry name" value="HELICASE_CTER"/>
    <property type="match status" value="1"/>
</dbReference>
<evidence type="ECO:0000256" key="2">
    <source>
        <dbReference type="ARBA" id="ARBA00008170"/>
    </source>
</evidence>
<dbReference type="PANTHER" id="PTHR45626:SF17">
    <property type="entry name" value="HELICASE-LIKE TRANSCRIPTION FACTOR"/>
    <property type="match status" value="1"/>
</dbReference>
<organism evidence="14 15">
    <name type="scientific">Aureobasidium melanogenum</name>
    <name type="common">Aureobasidium pullulans var. melanogenum</name>
    <dbReference type="NCBI Taxonomy" id="46634"/>
    <lineage>
        <taxon>Eukaryota</taxon>
        <taxon>Fungi</taxon>
        <taxon>Dikarya</taxon>
        <taxon>Ascomycota</taxon>
        <taxon>Pezizomycotina</taxon>
        <taxon>Dothideomycetes</taxon>
        <taxon>Dothideomycetidae</taxon>
        <taxon>Dothideales</taxon>
        <taxon>Saccotheciaceae</taxon>
        <taxon>Aureobasidium</taxon>
    </lineage>
</organism>
<dbReference type="CDD" id="cd18793">
    <property type="entry name" value="SF2_C_SNF"/>
    <property type="match status" value="1"/>
</dbReference>
<dbReference type="InterPro" id="IPR044880">
    <property type="entry name" value="NCX_ion-bd_dom_sf"/>
</dbReference>
<dbReference type="Pfam" id="PF00270">
    <property type="entry name" value="DEAD"/>
    <property type="match status" value="1"/>
</dbReference>
<dbReference type="InterPro" id="IPR050628">
    <property type="entry name" value="SNF2_RAD54_helicase_TF"/>
</dbReference>
<keyword evidence="6" id="KW-0347">Helicase</keyword>
<evidence type="ECO:0000256" key="4">
    <source>
        <dbReference type="ARBA" id="ARBA00022741"/>
    </source>
</evidence>
<keyword evidence="4" id="KW-0547">Nucleotide-binding</keyword>
<dbReference type="InterPro" id="IPR027417">
    <property type="entry name" value="P-loop_NTPase"/>
</dbReference>
<accession>A0A9P8GE33</accession>
<reference evidence="14" key="1">
    <citation type="journal article" date="2021" name="J Fungi (Basel)">
        <title>Virulence traits and population genomics of the black yeast Aureobasidium melanogenum.</title>
        <authorList>
            <person name="Cernosa A."/>
            <person name="Sun X."/>
            <person name="Gostincar C."/>
            <person name="Fang C."/>
            <person name="Gunde-Cimerman N."/>
            <person name="Song Z."/>
        </authorList>
    </citation>
    <scope>NUCLEOTIDE SEQUENCE</scope>
    <source>
        <strain evidence="14">EXF-8016</strain>
    </source>
</reference>
<dbReference type="InterPro" id="IPR001650">
    <property type="entry name" value="Helicase_C-like"/>
</dbReference>
<dbReference type="GO" id="GO:0015369">
    <property type="term" value="F:calcium:proton antiporter activity"/>
    <property type="evidence" value="ECO:0007669"/>
    <property type="project" value="InterPro"/>
</dbReference>
<dbReference type="Gene3D" id="1.20.1420.30">
    <property type="entry name" value="NCX, central ion-binding region"/>
    <property type="match status" value="2"/>
</dbReference>
<dbReference type="NCBIfam" id="TIGR00378">
    <property type="entry name" value="cax"/>
    <property type="match status" value="1"/>
</dbReference>
<keyword evidence="3 11" id="KW-0812">Transmembrane</keyword>
<comment type="caution">
    <text evidence="14">The sequence shown here is derived from an EMBL/GenBank/DDBJ whole genome shotgun (WGS) entry which is preliminary data.</text>
</comment>
<evidence type="ECO:0000256" key="6">
    <source>
        <dbReference type="ARBA" id="ARBA00022806"/>
    </source>
</evidence>
<dbReference type="OrthoDB" id="1699231at2759"/>
<feature type="transmembrane region" description="Helical" evidence="11">
    <location>
        <begin position="342"/>
        <end position="362"/>
    </location>
</feature>
<dbReference type="InterPro" id="IPR011545">
    <property type="entry name" value="DEAD/DEAH_box_helicase_dom"/>
</dbReference>
<feature type="region of interest" description="Disordered" evidence="10">
    <location>
        <begin position="639"/>
        <end position="673"/>
    </location>
</feature>
<dbReference type="SMART" id="SM00490">
    <property type="entry name" value="HELICc"/>
    <property type="match status" value="1"/>
</dbReference>
<evidence type="ECO:0000256" key="3">
    <source>
        <dbReference type="ARBA" id="ARBA00022692"/>
    </source>
</evidence>
<feature type="transmembrane region" description="Helical" evidence="11">
    <location>
        <begin position="560"/>
        <end position="580"/>
    </location>
</feature>
<feature type="non-terminal residue" evidence="14">
    <location>
        <position position="1851"/>
    </location>
</feature>
<dbReference type="SMART" id="SM00487">
    <property type="entry name" value="DEXDc"/>
    <property type="match status" value="1"/>
</dbReference>
<proteinExistence type="inferred from homology"/>
<dbReference type="GO" id="GO:0005634">
    <property type="term" value="C:nucleus"/>
    <property type="evidence" value="ECO:0007669"/>
    <property type="project" value="TreeGrafter"/>
</dbReference>
<dbReference type="PROSITE" id="PS51192">
    <property type="entry name" value="HELICASE_ATP_BIND_1"/>
    <property type="match status" value="1"/>
</dbReference>
<dbReference type="InterPro" id="IPR000330">
    <property type="entry name" value="SNF2_N"/>
</dbReference>
<feature type="region of interest" description="Disordered" evidence="10">
    <location>
        <begin position="756"/>
        <end position="792"/>
    </location>
</feature>
<dbReference type="Pfam" id="PF00176">
    <property type="entry name" value="SNF2-rel_dom"/>
    <property type="match status" value="1"/>
</dbReference>
<sequence>MHSIKHQARNIAWRHNDGEANYNPFARRSRSYAGRLEDVENNLQRRHTADQVMSDSAGRRNDARNIDNADFAYPHHANTAPPESSSSFDSPTSNGTLVGQSDIKPSRDKETVPLDRDNSRSMSETNVTEPEHKPRKRLALMNLIGAPDRTKHDDRDLERSDTADTTDTKKKRRPKISVASQFKATLLGSWVNVLLVCVPVGFALRYAHSNGIAVFVVNFVAIIPLAAMLSFATEELAMYVGETLGGLLNASFGNATELIVGIIALAQNKILIVQTSLIGSMLSNLLLVLGMCFFFGGMNRVVQHFNITVAQTASSMLAVSIGSLIIPTAFQKFGNNPAGGVAPISRGTAIILLLVYFAYLIFQLKTHVEIYNTPSQKSEKKRGSAREKGETLMGIARIGAGTAASAGGQVNQSNLVYNEDDEEETPALTIAGALVTLTIATVLIAFNSEFMVSGIDYIVETGGISEEFVGLILVPIVGNAAEHATAVTVAIKDKMDLAIGVAVGSSMQIALLVLPLMVVISWIGLGHDAMTLDFDGFQVAVLFIAVLLVNYLIQDGESHWLEGILLMAVYIIIAVSAWFYPAAGDLLLSQLSPQIRAMTRDPDTPWTGVPNGAQLIDLDNEPDHYVFTSSDQEEVKIKVEPTPESSTTVGLGNSILQQKQTASSSEPVDEETLNAQQQALIAQFYTSQENQDDEHTPPEFGEDVSALIDQEHQYLQDKDAFEEKQRAGQVTQEEELAFLKQESAYHKRKRELVDLSSDGEDSLFVPPSKRPKKKSEAKGSKTSKRSTMPNLRAHQDFWANADAAEQMNTEPDYEEIAVGGGGRAAAMKGLRGRVGRKAALLDMKRLKQAVGSFTGKKGYPKGARSIVPVTGGWRVKGMTTPLKNYQVINSAWMRTQEMSANEPRGGIIADQMGLGKTVTCIANIVNGRPLRGFPRHLQPESHTTLIVVPSNLVSQWRSELKRHTFRETKRVKWGLGMVKVFKDSQAADLDPAEFRRNDVILTTYYDVRVSWPDCKIPEGLSAAEREAYWMKNIYNKRGPLHKHNFLRIVLDEGHQIANPETQTARACFNLVADHKWILTGTPMINGSKDLYSLLHFIGHPTVQSTKFDSFKSRFCNTRNPSSLDSLSQEMVESVACFTHKDKLFDARLITLPKPHNKSLRLNPTKLELEIYHVVRARFKERAQTLNEQGEIKSNKFHIWAMYTLLRQMTAHPLLVPAKVSDYLELEDFEKLEKAVERQIASGETAISTIHAFRATMKARRTRTELRVANGITLDANESSPIDDYDEGIDEVEELRAPDVIKKNKKTKGTGGKHGKNVAYAGYVDAIKRSTNFHILGDRARCCKCNRPATNPVMAPCYHIYCYLHLEDMMHEAAANSDDRTMRTICIKPDCGKEIKKTSVVDPEAASKSKWLDAGGNVLPSTKTLAVKSQILNWLDPKSGGDPDAKCIIFCQWKTFLYMLSTICESEKWEYVTLHGSMSKSTREENIDSFKNVPKIKILIATLKTGGQGLNLTCARYVLNVDPYWNTAAEIQAFSRVYRIGQEHETEFVNLTLTGTIDEHLNQIKERKKKEIDQVNAGHKKLIGRPTFSEFKQSVFNNLTVTEGDTPLEGFVDVTKHLEYFGATQEQFVEMLQILRISSDSSLPRGQATLARAAYTHIREGREGLAAVALLPTCESPKTTETLIRALTFDSGVNVSVAIGREYSAKQLVAMARTIKPHILIGTPGKVVDLLKTTNATPFASIRLFAFDEANDLLSESKLADVHTIRSYLKAVPTQAYALSFRAPLIKSFHNVFKVIPKILNMGERQREGSRFNEKWKTVASTQLKDVVSLLMDVFPELNLRFAPESRNKRQS</sequence>
<dbReference type="EMBL" id="JAHFYH010000046">
    <property type="protein sequence ID" value="KAH0218778.1"/>
    <property type="molecule type" value="Genomic_DNA"/>
</dbReference>
<feature type="transmembrane region" description="Helical" evidence="11">
    <location>
        <begin position="536"/>
        <end position="553"/>
    </location>
</feature>
<feature type="domain" description="Helicase C-terminal" evidence="13">
    <location>
        <begin position="1426"/>
        <end position="1582"/>
    </location>
</feature>
<dbReference type="InterPro" id="IPR038718">
    <property type="entry name" value="SNF2-like_sf"/>
</dbReference>